<dbReference type="Pfam" id="PF07366">
    <property type="entry name" value="SnoaL"/>
    <property type="match status" value="1"/>
</dbReference>
<dbReference type="AlphaFoldDB" id="A0A1H6Q670"/>
<dbReference type="InterPro" id="IPR032710">
    <property type="entry name" value="NTF2-like_dom_sf"/>
</dbReference>
<reference evidence="1 2" key="1">
    <citation type="submission" date="2016-10" db="EMBL/GenBank/DDBJ databases">
        <authorList>
            <person name="de Groot N.N."/>
        </authorList>
    </citation>
    <scope>NUCLEOTIDE SEQUENCE [LARGE SCALE GENOMIC DNA]</scope>
    <source>
        <strain evidence="1 2">DSM 19938</strain>
    </source>
</reference>
<dbReference type="EMBL" id="FNXY01000001">
    <property type="protein sequence ID" value="SEI39283.1"/>
    <property type="molecule type" value="Genomic_DNA"/>
</dbReference>
<dbReference type="PANTHER" id="PTHR38436">
    <property type="entry name" value="POLYKETIDE CYCLASE SNOAL-LIKE DOMAIN"/>
    <property type="match status" value="1"/>
</dbReference>
<dbReference type="PANTHER" id="PTHR38436:SF1">
    <property type="entry name" value="ESTER CYCLASE"/>
    <property type="match status" value="1"/>
</dbReference>
<dbReference type="SUPFAM" id="SSF54427">
    <property type="entry name" value="NTF2-like"/>
    <property type="match status" value="1"/>
</dbReference>
<dbReference type="InterPro" id="IPR009959">
    <property type="entry name" value="Cyclase_SnoaL-like"/>
</dbReference>
<dbReference type="STRING" id="408657.SAMN04487995_0340"/>
<evidence type="ECO:0008006" key="3">
    <source>
        <dbReference type="Google" id="ProtNLM"/>
    </source>
</evidence>
<name>A0A1H6Q670_9BACT</name>
<evidence type="ECO:0000313" key="2">
    <source>
        <dbReference type="Proteomes" id="UP000199532"/>
    </source>
</evidence>
<accession>A0A1H6Q670</accession>
<sequence>MTLEENKEFMTFFIEEVINRKNLDAANDLVWEDFIEHLPFPGQGPGRDGLKFALNSMFTGFPDMHWIINEQIAEGSKVVTRFTWTGTHQGEFMGIPPTNKQVEVWGIVIDVVSNNLFSESRIIMDTVGLLQQLGVITGPTEA</sequence>
<keyword evidence="2" id="KW-1185">Reference proteome</keyword>
<dbReference type="Gene3D" id="3.10.450.50">
    <property type="match status" value="1"/>
</dbReference>
<protein>
    <recommendedName>
        <fullName evidence="3">SnoaL-like polyketide cyclase</fullName>
    </recommendedName>
</protein>
<dbReference type="Proteomes" id="UP000199532">
    <property type="component" value="Unassembled WGS sequence"/>
</dbReference>
<evidence type="ECO:0000313" key="1">
    <source>
        <dbReference type="EMBL" id="SEI39283.1"/>
    </source>
</evidence>
<dbReference type="GO" id="GO:0030638">
    <property type="term" value="P:polyketide metabolic process"/>
    <property type="evidence" value="ECO:0007669"/>
    <property type="project" value="InterPro"/>
</dbReference>
<proteinExistence type="predicted"/>
<gene>
    <name evidence="1" type="ORF">SAMN04487995_0340</name>
</gene>
<organism evidence="1 2">
    <name type="scientific">Dyadobacter koreensis</name>
    <dbReference type="NCBI Taxonomy" id="408657"/>
    <lineage>
        <taxon>Bacteria</taxon>
        <taxon>Pseudomonadati</taxon>
        <taxon>Bacteroidota</taxon>
        <taxon>Cytophagia</taxon>
        <taxon>Cytophagales</taxon>
        <taxon>Spirosomataceae</taxon>
        <taxon>Dyadobacter</taxon>
    </lineage>
</organism>
<dbReference type="OrthoDB" id="4774596at2"/>